<dbReference type="GO" id="GO:0003924">
    <property type="term" value="F:GTPase activity"/>
    <property type="evidence" value="ECO:0007669"/>
    <property type="project" value="InterPro"/>
</dbReference>
<keyword evidence="4" id="KW-0342">GTP-binding</keyword>
<dbReference type="GO" id="GO:0005200">
    <property type="term" value="F:structural constituent of cytoskeleton"/>
    <property type="evidence" value="ECO:0007669"/>
    <property type="project" value="InterPro"/>
</dbReference>
<name>A0A835IE80_9MAGN</name>
<dbReference type="InterPro" id="IPR008280">
    <property type="entry name" value="Tub_FtsZ_C"/>
</dbReference>
<dbReference type="Gene3D" id="1.10.287.600">
    <property type="entry name" value="Helix hairpin bin"/>
    <property type="match status" value="2"/>
</dbReference>
<dbReference type="SUPFAM" id="SSF52490">
    <property type="entry name" value="Tubulin nucleotide-binding domain-like"/>
    <property type="match status" value="1"/>
</dbReference>
<comment type="function">
    <text evidence="5">Tubulin is the major constituent of microtubules, a cylinder consisting of laterally associated linear protofilaments composed of alpha- and beta-tubulin heterodimers. Microtubules grow by the addition of GTP-tubulin dimers to the microtubule end, where a stabilizing cap forms. Below the cap, tubulin dimers are in GDP-bound state, owing to GTPase activity of alpha-tubulin.</text>
</comment>
<dbReference type="GO" id="GO:0005874">
    <property type="term" value="C:microtubule"/>
    <property type="evidence" value="ECO:0007669"/>
    <property type="project" value="UniProtKB-KW"/>
</dbReference>
<keyword evidence="3" id="KW-0547">Nucleotide-binding</keyword>
<evidence type="ECO:0000256" key="4">
    <source>
        <dbReference type="ARBA" id="ARBA00023134"/>
    </source>
</evidence>
<comment type="similarity">
    <text evidence="1">Belongs to the tubulin family.</text>
</comment>
<dbReference type="SUPFAM" id="SSF55307">
    <property type="entry name" value="Tubulin C-terminal domain-like"/>
    <property type="match status" value="2"/>
</dbReference>
<keyword evidence="7" id="KW-1185">Reference proteome</keyword>
<dbReference type="InterPro" id="IPR000217">
    <property type="entry name" value="Tubulin"/>
</dbReference>
<gene>
    <name evidence="6" type="ORF">IFM89_028977</name>
</gene>
<feature type="non-terminal residue" evidence="6">
    <location>
        <position position="1"/>
    </location>
</feature>
<evidence type="ECO:0000313" key="6">
    <source>
        <dbReference type="EMBL" id="KAF9616201.1"/>
    </source>
</evidence>
<dbReference type="PANTHER" id="PTHR36527">
    <property type="entry name" value="OS01G0282866 PROTEIN"/>
    <property type="match status" value="1"/>
</dbReference>
<dbReference type="PANTHER" id="PTHR36527:SF3">
    <property type="entry name" value="OS01G0282866 PROTEIN"/>
    <property type="match status" value="1"/>
</dbReference>
<dbReference type="Gene3D" id="3.40.50.1440">
    <property type="entry name" value="Tubulin/FtsZ, GTPase domain"/>
    <property type="match status" value="1"/>
</dbReference>
<dbReference type="InterPro" id="IPR002453">
    <property type="entry name" value="Beta_tubulin"/>
</dbReference>
<comment type="caution">
    <text evidence="6">The sequence shown here is derived from an EMBL/GenBank/DDBJ whole genome shotgun (WGS) entry which is preliminary data.</text>
</comment>
<dbReference type="GO" id="GO:0007017">
    <property type="term" value="P:microtubule-based process"/>
    <property type="evidence" value="ECO:0007669"/>
    <property type="project" value="InterPro"/>
</dbReference>
<evidence type="ECO:0000313" key="7">
    <source>
        <dbReference type="Proteomes" id="UP000631114"/>
    </source>
</evidence>
<dbReference type="EMBL" id="JADFTS010000003">
    <property type="protein sequence ID" value="KAF9616201.1"/>
    <property type="molecule type" value="Genomic_DNA"/>
</dbReference>
<organism evidence="6 7">
    <name type="scientific">Coptis chinensis</name>
    <dbReference type="NCBI Taxonomy" id="261450"/>
    <lineage>
        <taxon>Eukaryota</taxon>
        <taxon>Viridiplantae</taxon>
        <taxon>Streptophyta</taxon>
        <taxon>Embryophyta</taxon>
        <taxon>Tracheophyta</taxon>
        <taxon>Spermatophyta</taxon>
        <taxon>Magnoliopsida</taxon>
        <taxon>Ranunculales</taxon>
        <taxon>Ranunculaceae</taxon>
        <taxon>Coptidoideae</taxon>
        <taxon>Coptis</taxon>
    </lineage>
</organism>
<protein>
    <submittedName>
        <fullName evidence="6">Uncharacterized protein</fullName>
    </submittedName>
</protein>
<reference evidence="6 7" key="1">
    <citation type="submission" date="2020-10" db="EMBL/GenBank/DDBJ databases">
        <title>The Coptis chinensis genome and diversification of protoberbering-type alkaloids.</title>
        <authorList>
            <person name="Wang B."/>
            <person name="Shu S."/>
            <person name="Song C."/>
            <person name="Liu Y."/>
        </authorList>
    </citation>
    <scope>NUCLEOTIDE SEQUENCE [LARGE SCALE GENOMIC DNA]</scope>
    <source>
        <strain evidence="6">HL-2020</strain>
        <tissue evidence="6">Leaf</tissue>
    </source>
</reference>
<evidence type="ECO:0000256" key="3">
    <source>
        <dbReference type="ARBA" id="ARBA00022741"/>
    </source>
</evidence>
<proteinExistence type="inferred from homology"/>
<dbReference type="PRINTS" id="PR01163">
    <property type="entry name" value="BETATUBULIN"/>
</dbReference>
<dbReference type="InterPro" id="IPR023123">
    <property type="entry name" value="Tubulin_C"/>
</dbReference>
<evidence type="ECO:0000256" key="1">
    <source>
        <dbReference type="ARBA" id="ARBA00009636"/>
    </source>
</evidence>
<dbReference type="Proteomes" id="UP000631114">
    <property type="component" value="Unassembled WGS sequence"/>
</dbReference>
<evidence type="ECO:0000256" key="2">
    <source>
        <dbReference type="ARBA" id="ARBA00022701"/>
    </source>
</evidence>
<accession>A0A835IE80</accession>
<sequence>SNSSSHSRWTMWKADRAKFWDELEIDAIGKYSGEKFVLSHSAAGSNCVKGHHTENVELMDSVLSSLVLDSNDHPIKTSPTISVLSYIQGDIFSFVQSNAGNNWDKDHDTEGAELTDSVLYVLSKEAEDYNCLQGNIISYVQFLLFLFPFLNSSYIGEWIPNHVKPYATPHQMEVLRCHLQLLETQPLTKRCFRFQRHSEQITVTFRKKDFLHWYTGEGIYDMEILNNVKPSVCDIPPKALKMASTITGNSTSIPEMFQRDSDQIITLFTWKACLLCYTGEDIDDMEFTDSERNWNDQMLEYQQYCDC</sequence>
<dbReference type="InterPro" id="IPR036525">
    <property type="entry name" value="Tubulin/FtsZ_GTPase_sf"/>
</dbReference>
<evidence type="ECO:0000256" key="5">
    <source>
        <dbReference type="ARBA" id="ARBA00034296"/>
    </source>
</evidence>
<keyword evidence="2" id="KW-0493">Microtubule</keyword>
<dbReference type="PRINTS" id="PR01161">
    <property type="entry name" value="TUBULIN"/>
</dbReference>
<dbReference type="AlphaFoldDB" id="A0A835IE80"/>
<dbReference type="GO" id="GO:0005525">
    <property type="term" value="F:GTP binding"/>
    <property type="evidence" value="ECO:0007669"/>
    <property type="project" value="UniProtKB-KW"/>
</dbReference>